<dbReference type="SUPFAM" id="SSF47384">
    <property type="entry name" value="Homodimeric domain of signal transducing histidine kinase"/>
    <property type="match status" value="1"/>
</dbReference>
<keyword evidence="13 14" id="KW-0472">Membrane</keyword>
<evidence type="ECO:0000256" key="5">
    <source>
        <dbReference type="ARBA" id="ARBA00022553"/>
    </source>
</evidence>
<accession>A0A501PYY9</accession>
<dbReference type="Pfam" id="PF02518">
    <property type="entry name" value="HATPase_c"/>
    <property type="match status" value="1"/>
</dbReference>
<dbReference type="PANTHER" id="PTHR45528">
    <property type="entry name" value="SENSOR HISTIDINE KINASE CPXA"/>
    <property type="match status" value="1"/>
</dbReference>
<feature type="domain" description="Histidine kinase" evidence="15">
    <location>
        <begin position="239"/>
        <end position="456"/>
    </location>
</feature>
<dbReference type="Gene3D" id="1.10.287.130">
    <property type="match status" value="1"/>
</dbReference>
<dbReference type="Gene3D" id="6.10.340.10">
    <property type="match status" value="1"/>
</dbReference>
<keyword evidence="18" id="KW-1185">Reference proteome</keyword>
<evidence type="ECO:0000259" key="16">
    <source>
        <dbReference type="PROSITE" id="PS50885"/>
    </source>
</evidence>
<feature type="transmembrane region" description="Helical" evidence="14">
    <location>
        <begin position="153"/>
        <end position="172"/>
    </location>
</feature>
<reference evidence="17 18" key="1">
    <citation type="submission" date="2019-06" db="EMBL/GenBank/DDBJ databases">
        <title>Flavobacterium sp. MaA-Y11 from geoumgang.</title>
        <authorList>
            <person name="Jeong S."/>
        </authorList>
    </citation>
    <scope>NUCLEOTIDE SEQUENCE [LARGE SCALE GENOMIC DNA]</scope>
    <source>
        <strain evidence="17 18">MaA-Y11</strain>
    </source>
</reference>
<dbReference type="SMART" id="SM00387">
    <property type="entry name" value="HATPase_c"/>
    <property type="match status" value="1"/>
</dbReference>
<evidence type="ECO:0000256" key="3">
    <source>
        <dbReference type="ARBA" id="ARBA00012438"/>
    </source>
</evidence>
<dbReference type="CDD" id="cd06225">
    <property type="entry name" value="HAMP"/>
    <property type="match status" value="1"/>
</dbReference>
<evidence type="ECO:0000256" key="4">
    <source>
        <dbReference type="ARBA" id="ARBA00022475"/>
    </source>
</evidence>
<comment type="subcellular location">
    <subcellularLocation>
        <location evidence="2">Cell membrane</location>
        <topology evidence="2">Multi-pass membrane protein</topology>
    </subcellularLocation>
</comment>
<comment type="catalytic activity">
    <reaction evidence="1">
        <text>ATP + protein L-histidine = ADP + protein N-phospho-L-histidine.</text>
        <dbReference type="EC" id="2.7.13.3"/>
    </reaction>
</comment>
<evidence type="ECO:0000256" key="9">
    <source>
        <dbReference type="ARBA" id="ARBA00022777"/>
    </source>
</evidence>
<reference evidence="17 18" key="2">
    <citation type="submission" date="2019-06" db="EMBL/GenBank/DDBJ databases">
        <authorList>
            <person name="Seo Y."/>
        </authorList>
    </citation>
    <scope>NUCLEOTIDE SEQUENCE [LARGE SCALE GENOMIC DNA]</scope>
    <source>
        <strain evidence="17 18">MaA-Y11</strain>
    </source>
</reference>
<evidence type="ECO:0000256" key="12">
    <source>
        <dbReference type="ARBA" id="ARBA00023012"/>
    </source>
</evidence>
<keyword evidence="4" id="KW-1003">Cell membrane</keyword>
<dbReference type="InterPro" id="IPR036097">
    <property type="entry name" value="HisK_dim/P_sf"/>
</dbReference>
<dbReference type="AlphaFoldDB" id="A0A501PYY9"/>
<organism evidence="17 18">
    <name type="scientific">Flavobacterium microcysteis</name>
    <dbReference type="NCBI Taxonomy" id="2596891"/>
    <lineage>
        <taxon>Bacteria</taxon>
        <taxon>Pseudomonadati</taxon>
        <taxon>Bacteroidota</taxon>
        <taxon>Flavobacteriia</taxon>
        <taxon>Flavobacteriales</taxon>
        <taxon>Flavobacteriaceae</taxon>
        <taxon>Flavobacterium</taxon>
    </lineage>
</organism>
<protein>
    <recommendedName>
        <fullName evidence="3">histidine kinase</fullName>
        <ecNumber evidence="3">2.7.13.3</ecNumber>
    </recommendedName>
</protein>
<dbReference type="OrthoDB" id="594725at2"/>
<dbReference type="GO" id="GO:0000155">
    <property type="term" value="F:phosphorelay sensor kinase activity"/>
    <property type="evidence" value="ECO:0007669"/>
    <property type="project" value="InterPro"/>
</dbReference>
<dbReference type="Pfam" id="PF00512">
    <property type="entry name" value="HisKA"/>
    <property type="match status" value="1"/>
</dbReference>
<dbReference type="InterPro" id="IPR036890">
    <property type="entry name" value="HATPase_C_sf"/>
</dbReference>
<keyword evidence="5" id="KW-0597">Phosphoprotein</keyword>
<gene>
    <name evidence="17" type="ORF">FJA49_14450</name>
</gene>
<evidence type="ECO:0000256" key="7">
    <source>
        <dbReference type="ARBA" id="ARBA00022692"/>
    </source>
</evidence>
<evidence type="ECO:0000313" key="18">
    <source>
        <dbReference type="Proteomes" id="UP000319175"/>
    </source>
</evidence>
<dbReference type="EMBL" id="VFJE01000056">
    <property type="protein sequence ID" value="TPD65395.1"/>
    <property type="molecule type" value="Genomic_DNA"/>
</dbReference>
<keyword evidence="12" id="KW-0902">Two-component regulatory system</keyword>
<evidence type="ECO:0000256" key="6">
    <source>
        <dbReference type="ARBA" id="ARBA00022679"/>
    </source>
</evidence>
<dbReference type="PROSITE" id="PS50109">
    <property type="entry name" value="HIS_KIN"/>
    <property type="match status" value="1"/>
</dbReference>
<dbReference type="Pfam" id="PF00672">
    <property type="entry name" value="HAMP"/>
    <property type="match status" value="1"/>
</dbReference>
<feature type="domain" description="HAMP" evidence="16">
    <location>
        <begin position="178"/>
        <end position="231"/>
    </location>
</feature>
<evidence type="ECO:0000256" key="13">
    <source>
        <dbReference type="ARBA" id="ARBA00023136"/>
    </source>
</evidence>
<dbReference type="InterPro" id="IPR003594">
    <property type="entry name" value="HATPase_dom"/>
</dbReference>
<evidence type="ECO:0000256" key="1">
    <source>
        <dbReference type="ARBA" id="ARBA00000085"/>
    </source>
</evidence>
<dbReference type="SUPFAM" id="SSF158472">
    <property type="entry name" value="HAMP domain-like"/>
    <property type="match status" value="1"/>
</dbReference>
<dbReference type="SMART" id="SM00388">
    <property type="entry name" value="HisKA"/>
    <property type="match status" value="1"/>
</dbReference>
<keyword evidence="6" id="KW-0808">Transferase</keyword>
<evidence type="ECO:0000256" key="10">
    <source>
        <dbReference type="ARBA" id="ARBA00022840"/>
    </source>
</evidence>
<keyword evidence="9 17" id="KW-0418">Kinase</keyword>
<name>A0A501PYY9_9FLAO</name>
<evidence type="ECO:0000256" key="8">
    <source>
        <dbReference type="ARBA" id="ARBA00022741"/>
    </source>
</evidence>
<sequence length="463" mass="53032">MKIRTRLTLLFTLITATILLVFAAVIYFTAKENREKEFYLLLKKEAITKANLFLNARVDKKNLQEIYHNNRRILNEVEVAIYDPYFHLLYHDAVDIDYVKETKQMINEINQKGEISFYQQDWQVIGLRYEFQGSYFIVTATAYDQYGYTKLDSLFKTIIIVFIISVLFIYIAGRFFSKKAFGPVKEMTEKAANISATNLDLRLMSNGSKDELSELANTFNEMLDRLENSFEAQKHFVSNISHELRTPLAAIIAELELSTHKDRTISEYKNVVTNTLADAKKLARLSNSLLDLAKASYDPSEISFKPVRIDEILLDARSQAQQANPDYKIDIHFESDFENDDQISVNGNEYLLKVAFVNLFENGCKFSDNKQSTVSFSYGDGKILLRFADKGIGISKEDIKNIFTPFYRGENKKYADGNGIGLSLTQKIITLHKGEINVISSAEKGTVFTVELHQITYHNKNKA</sequence>
<dbReference type="PRINTS" id="PR00344">
    <property type="entry name" value="BCTRLSENSOR"/>
</dbReference>
<keyword evidence="10" id="KW-0067">ATP-binding</keyword>
<dbReference type="CDD" id="cd00082">
    <property type="entry name" value="HisKA"/>
    <property type="match status" value="1"/>
</dbReference>
<comment type="caution">
    <text evidence="17">The sequence shown here is derived from an EMBL/GenBank/DDBJ whole genome shotgun (WGS) entry which is preliminary data.</text>
</comment>
<dbReference type="InterPro" id="IPR005467">
    <property type="entry name" value="His_kinase_dom"/>
</dbReference>
<keyword evidence="8" id="KW-0547">Nucleotide-binding</keyword>
<keyword evidence="7 14" id="KW-0812">Transmembrane</keyword>
<dbReference type="InterPro" id="IPR004358">
    <property type="entry name" value="Sig_transdc_His_kin-like_C"/>
</dbReference>
<evidence type="ECO:0000256" key="2">
    <source>
        <dbReference type="ARBA" id="ARBA00004651"/>
    </source>
</evidence>
<dbReference type="InterPro" id="IPR050398">
    <property type="entry name" value="HssS/ArlS-like"/>
</dbReference>
<dbReference type="EC" id="2.7.13.3" evidence="3"/>
<dbReference type="GO" id="GO:0005886">
    <property type="term" value="C:plasma membrane"/>
    <property type="evidence" value="ECO:0007669"/>
    <property type="project" value="UniProtKB-SubCell"/>
</dbReference>
<dbReference type="GO" id="GO:0005524">
    <property type="term" value="F:ATP binding"/>
    <property type="evidence" value="ECO:0007669"/>
    <property type="project" value="UniProtKB-KW"/>
</dbReference>
<dbReference type="InterPro" id="IPR003660">
    <property type="entry name" value="HAMP_dom"/>
</dbReference>
<evidence type="ECO:0000313" key="17">
    <source>
        <dbReference type="EMBL" id="TPD65395.1"/>
    </source>
</evidence>
<feature type="transmembrane region" description="Helical" evidence="14">
    <location>
        <begin position="7"/>
        <end position="30"/>
    </location>
</feature>
<dbReference type="SUPFAM" id="SSF55874">
    <property type="entry name" value="ATPase domain of HSP90 chaperone/DNA topoisomerase II/histidine kinase"/>
    <property type="match status" value="1"/>
</dbReference>
<dbReference type="PROSITE" id="PS50885">
    <property type="entry name" value="HAMP"/>
    <property type="match status" value="1"/>
</dbReference>
<dbReference type="PANTHER" id="PTHR45528:SF1">
    <property type="entry name" value="SENSOR HISTIDINE KINASE CPXA"/>
    <property type="match status" value="1"/>
</dbReference>
<dbReference type="RefSeq" id="WP_140001636.1">
    <property type="nucleotide sequence ID" value="NZ_VFJE01000056.1"/>
</dbReference>
<dbReference type="Gene3D" id="3.30.565.10">
    <property type="entry name" value="Histidine kinase-like ATPase, C-terminal domain"/>
    <property type="match status" value="1"/>
</dbReference>
<keyword evidence="11 14" id="KW-1133">Transmembrane helix</keyword>
<evidence type="ECO:0000256" key="14">
    <source>
        <dbReference type="SAM" id="Phobius"/>
    </source>
</evidence>
<dbReference type="SMART" id="SM00304">
    <property type="entry name" value="HAMP"/>
    <property type="match status" value="1"/>
</dbReference>
<proteinExistence type="predicted"/>
<evidence type="ECO:0000256" key="11">
    <source>
        <dbReference type="ARBA" id="ARBA00022989"/>
    </source>
</evidence>
<dbReference type="InterPro" id="IPR003661">
    <property type="entry name" value="HisK_dim/P_dom"/>
</dbReference>
<evidence type="ECO:0000259" key="15">
    <source>
        <dbReference type="PROSITE" id="PS50109"/>
    </source>
</evidence>
<dbReference type="Proteomes" id="UP000319175">
    <property type="component" value="Unassembled WGS sequence"/>
</dbReference>